<name>A0A8T6R1B8_9MICO</name>
<comment type="caution">
    <text evidence="2">The sequence shown here is derived from an EMBL/GenBank/DDBJ whole genome shotgun (WGS) entry which is preliminary data.</text>
</comment>
<dbReference type="EMBL" id="SAYU02000023">
    <property type="protein sequence ID" value="NHA68128.1"/>
    <property type="molecule type" value="Genomic_DNA"/>
</dbReference>
<organism evidence="2 3">
    <name type="scientific">Phycicoccus flavus</name>
    <dbReference type="NCBI Taxonomy" id="2502783"/>
    <lineage>
        <taxon>Bacteria</taxon>
        <taxon>Bacillati</taxon>
        <taxon>Actinomycetota</taxon>
        <taxon>Actinomycetes</taxon>
        <taxon>Micrococcales</taxon>
        <taxon>Intrasporangiaceae</taxon>
        <taxon>Phycicoccus</taxon>
    </lineage>
</organism>
<dbReference type="CDD" id="cd05262">
    <property type="entry name" value="SDR_a7"/>
    <property type="match status" value="1"/>
</dbReference>
<dbReference type="Pfam" id="PF01370">
    <property type="entry name" value="Epimerase"/>
    <property type="match status" value="1"/>
</dbReference>
<dbReference type="SUPFAM" id="SSF51735">
    <property type="entry name" value="NAD(P)-binding Rossmann-fold domains"/>
    <property type="match status" value="1"/>
</dbReference>
<dbReference type="Gene3D" id="3.40.50.720">
    <property type="entry name" value="NAD(P)-binding Rossmann-like Domain"/>
    <property type="match status" value="1"/>
</dbReference>
<dbReference type="InterPro" id="IPR001509">
    <property type="entry name" value="Epimerase_deHydtase"/>
</dbReference>
<feature type="domain" description="NAD-dependent epimerase/dehydratase" evidence="1">
    <location>
        <begin position="3"/>
        <end position="212"/>
    </location>
</feature>
<dbReference type="AlphaFoldDB" id="A0A8T6R1B8"/>
<evidence type="ECO:0000313" key="2">
    <source>
        <dbReference type="EMBL" id="NHA68128.1"/>
    </source>
</evidence>
<proteinExistence type="predicted"/>
<evidence type="ECO:0000259" key="1">
    <source>
        <dbReference type="Pfam" id="PF01370"/>
    </source>
</evidence>
<dbReference type="Proteomes" id="UP000287866">
    <property type="component" value="Unassembled WGS sequence"/>
</dbReference>
<reference evidence="2" key="1">
    <citation type="submission" date="2020-03" db="EMBL/GenBank/DDBJ databases">
        <title>Phycicoccus flavus sp. nov., a novel endophytic actinobacterium isolated from branch of Kandelia candel.</title>
        <authorList>
            <person name="Tuo L."/>
        </authorList>
    </citation>
    <scope>NUCLEOTIDE SEQUENCE</scope>
    <source>
        <strain evidence="2">CMS6Z-2</strain>
    </source>
</reference>
<dbReference type="InterPro" id="IPR036291">
    <property type="entry name" value="NAD(P)-bd_dom_sf"/>
</dbReference>
<dbReference type="GO" id="GO:0004029">
    <property type="term" value="F:aldehyde dehydrogenase (NAD+) activity"/>
    <property type="evidence" value="ECO:0007669"/>
    <property type="project" value="TreeGrafter"/>
</dbReference>
<dbReference type="GO" id="GO:0005737">
    <property type="term" value="C:cytoplasm"/>
    <property type="evidence" value="ECO:0007669"/>
    <property type="project" value="TreeGrafter"/>
</dbReference>
<accession>A0A8T6R1B8</accession>
<dbReference type="RefSeq" id="WP_165566475.1">
    <property type="nucleotide sequence ID" value="NZ_SAYU02000023.1"/>
</dbReference>
<gene>
    <name evidence="2" type="ORF">EPD83_008690</name>
</gene>
<dbReference type="PANTHER" id="PTHR48079:SF6">
    <property type="entry name" value="NAD(P)-BINDING DOMAIN-CONTAINING PROTEIN-RELATED"/>
    <property type="match status" value="1"/>
</dbReference>
<evidence type="ECO:0000313" key="3">
    <source>
        <dbReference type="Proteomes" id="UP000287866"/>
    </source>
</evidence>
<protein>
    <submittedName>
        <fullName evidence="2">SDR family oxidoreductase</fullName>
    </submittedName>
</protein>
<sequence>MNVFVTGASGWVASAVVPELLAAGHTVRGLARSDASAATVEARCATPVRGSLREHDLLRAEAERADAVVHLAFPHEDLADLAGAARAEGEAVAALVSGLDGTGTPVVAASGIPMVQGRPATEEDTITEGPVAARGENEARLLAGADRGFRPSVVRLPRSVHGEGDAHGFLPQLVAMFREAGTAMYVGDGAHRWNAVHVRDAGRLFRAALEDAPAGSALHAVGDEGVPVKDIAEALGARLGLPVTSVEPERLGFFGVMQTMDHASTAERTRALTGWTPTQPGLLEDIAAGHYDG</sequence>
<dbReference type="InterPro" id="IPR051783">
    <property type="entry name" value="NAD(P)-dependent_oxidoreduct"/>
</dbReference>
<keyword evidence="3" id="KW-1185">Reference proteome</keyword>
<dbReference type="PANTHER" id="PTHR48079">
    <property type="entry name" value="PROTEIN YEEZ"/>
    <property type="match status" value="1"/>
</dbReference>